<gene>
    <name evidence="2" type="ORF">P154DRAFT_594387</name>
</gene>
<dbReference type="AlphaFoldDB" id="A0A6A5WLY9"/>
<protein>
    <submittedName>
        <fullName evidence="2">Uncharacterized protein</fullName>
    </submittedName>
</protein>
<proteinExistence type="predicted"/>
<evidence type="ECO:0000313" key="2">
    <source>
        <dbReference type="EMBL" id="KAF2002537.1"/>
    </source>
</evidence>
<feature type="region of interest" description="Disordered" evidence="1">
    <location>
        <begin position="315"/>
        <end position="338"/>
    </location>
</feature>
<keyword evidence="3" id="KW-1185">Reference proteome</keyword>
<evidence type="ECO:0000256" key="1">
    <source>
        <dbReference type="SAM" id="MobiDB-lite"/>
    </source>
</evidence>
<sequence>MNRREHAQRARSNWTLAKRLSVGESLIAALAEEAGNTQWSIASMAMKLPRFHGAAMIRNIEGWQFGRYGCDAAMFAASVSLFVWPVVPQRWSCQAVKQPGKSRSLDLMYCTLVPEAAGSGLRSSKGMPLLPGQLTAANSSRKFRISRTAGCRWVCVFYEIFLVVPPALARPGAAAVPFGPPTSGSYPGLVDGEHVAVAAQRAASTSAHEQASRQGQGAKIEAIEAAIAVQSLGPGVGGVAAAREHRATTVADPGRGIRGKYAHHSSEIGMPAHVPHGPVNGWLLDDHAKAVCDPAPLVQLCSGLELLIRALLPSSRSAESRPPPPPTTSLSTLRSPRHLCSPRRRDRLCCSSRLGLRVQLCAQVSNASPRRRHRAGRSWGSRACTKARARARAKARAKARAAQAPTHVGKLCAG</sequence>
<evidence type="ECO:0000313" key="3">
    <source>
        <dbReference type="Proteomes" id="UP000799779"/>
    </source>
</evidence>
<reference evidence="2" key="1">
    <citation type="journal article" date="2020" name="Stud. Mycol.">
        <title>101 Dothideomycetes genomes: a test case for predicting lifestyles and emergence of pathogens.</title>
        <authorList>
            <person name="Haridas S."/>
            <person name="Albert R."/>
            <person name="Binder M."/>
            <person name="Bloem J."/>
            <person name="Labutti K."/>
            <person name="Salamov A."/>
            <person name="Andreopoulos B."/>
            <person name="Baker S."/>
            <person name="Barry K."/>
            <person name="Bills G."/>
            <person name="Bluhm B."/>
            <person name="Cannon C."/>
            <person name="Castanera R."/>
            <person name="Culley D."/>
            <person name="Daum C."/>
            <person name="Ezra D."/>
            <person name="Gonzalez J."/>
            <person name="Henrissat B."/>
            <person name="Kuo A."/>
            <person name="Liang C."/>
            <person name="Lipzen A."/>
            <person name="Lutzoni F."/>
            <person name="Magnuson J."/>
            <person name="Mondo S."/>
            <person name="Nolan M."/>
            <person name="Ohm R."/>
            <person name="Pangilinan J."/>
            <person name="Park H.-J."/>
            <person name="Ramirez L."/>
            <person name="Alfaro M."/>
            <person name="Sun H."/>
            <person name="Tritt A."/>
            <person name="Yoshinaga Y."/>
            <person name="Zwiers L.-H."/>
            <person name="Turgeon B."/>
            <person name="Goodwin S."/>
            <person name="Spatafora J."/>
            <person name="Crous P."/>
            <person name="Grigoriev I."/>
        </authorList>
    </citation>
    <scope>NUCLEOTIDE SEQUENCE</scope>
    <source>
        <strain evidence="2">CBS 123094</strain>
    </source>
</reference>
<name>A0A6A5WLY9_9PLEO</name>
<dbReference type="EMBL" id="ML977577">
    <property type="protein sequence ID" value="KAF2002537.1"/>
    <property type="molecule type" value="Genomic_DNA"/>
</dbReference>
<organism evidence="2 3">
    <name type="scientific">Amniculicola lignicola CBS 123094</name>
    <dbReference type="NCBI Taxonomy" id="1392246"/>
    <lineage>
        <taxon>Eukaryota</taxon>
        <taxon>Fungi</taxon>
        <taxon>Dikarya</taxon>
        <taxon>Ascomycota</taxon>
        <taxon>Pezizomycotina</taxon>
        <taxon>Dothideomycetes</taxon>
        <taxon>Pleosporomycetidae</taxon>
        <taxon>Pleosporales</taxon>
        <taxon>Amniculicolaceae</taxon>
        <taxon>Amniculicola</taxon>
    </lineage>
</organism>
<accession>A0A6A5WLY9</accession>
<dbReference type="Proteomes" id="UP000799779">
    <property type="component" value="Unassembled WGS sequence"/>
</dbReference>